<sequence length="74" mass="8291">ETPSDAWIRVAVEPGDLLVAPAGIYHRFTLDEKNQIQALRLFQDEPKWVPHARGEATDGNQHRVGYLREIGVAA</sequence>
<organism evidence="11 12">
    <name type="scientific">Mycena albidolilacea</name>
    <dbReference type="NCBI Taxonomy" id="1033008"/>
    <lineage>
        <taxon>Eukaryota</taxon>
        <taxon>Fungi</taxon>
        <taxon>Dikarya</taxon>
        <taxon>Basidiomycota</taxon>
        <taxon>Agaricomycotina</taxon>
        <taxon>Agaricomycetes</taxon>
        <taxon>Agaricomycetidae</taxon>
        <taxon>Agaricales</taxon>
        <taxon>Marasmiineae</taxon>
        <taxon>Mycenaceae</taxon>
        <taxon>Mycena</taxon>
    </lineage>
</organism>
<evidence type="ECO:0000256" key="3">
    <source>
        <dbReference type="ARBA" id="ARBA00022596"/>
    </source>
</evidence>
<dbReference type="GO" id="GO:0009086">
    <property type="term" value="P:methionine biosynthetic process"/>
    <property type="evidence" value="ECO:0007669"/>
    <property type="project" value="UniProtKB-KW"/>
</dbReference>
<evidence type="ECO:0000256" key="6">
    <source>
        <dbReference type="ARBA" id="ARBA00022964"/>
    </source>
</evidence>
<accession>A0AAD6YZU2</accession>
<protein>
    <recommendedName>
        <fullName evidence="10">acireductone dioxygenase (Fe(2+)-requiring)</fullName>
        <ecNumber evidence="10">1.13.11.54</ecNumber>
    </recommendedName>
</protein>
<evidence type="ECO:0000256" key="5">
    <source>
        <dbReference type="ARBA" id="ARBA00022723"/>
    </source>
</evidence>
<dbReference type="Pfam" id="PF03079">
    <property type="entry name" value="ARD"/>
    <property type="match status" value="1"/>
</dbReference>
<dbReference type="PANTHER" id="PTHR23418:SF0">
    <property type="entry name" value="ACIREDUCTONE DIOXYGENASE"/>
    <property type="match status" value="1"/>
</dbReference>
<dbReference type="GO" id="GO:0010309">
    <property type="term" value="F:acireductone dioxygenase [iron(II)-requiring] activity"/>
    <property type="evidence" value="ECO:0007669"/>
    <property type="project" value="UniProtKB-EC"/>
</dbReference>
<dbReference type="EC" id="1.13.11.54" evidence="10"/>
<dbReference type="InterPro" id="IPR011051">
    <property type="entry name" value="RmlC_Cupin_sf"/>
</dbReference>
<comment type="catalytic activity">
    <reaction evidence="1">
        <text>1,2-dihydroxy-5-(methylsulfanyl)pent-1-en-3-one + O2 = 4-methylsulfanyl-2-oxobutanoate + formate + 2 H(+)</text>
        <dbReference type="Rhea" id="RHEA:24504"/>
        <dbReference type="ChEBI" id="CHEBI:15378"/>
        <dbReference type="ChEBI" id="CHEBI:15379"/>
        <dbReference type="ChEBI" id="CHEBI:15740"/>
        <dbReference type="ChEBI" id="CHEBI:16723"/>
        <dbReference type="ChEBI" id="CHEBI:49252"/>
        <dbReference type="EC" id="1.13.11.54"/>
    </reaction>
</comment>
<dbReference type="SUPFAM" id="SSF51182">
    <property type="entry name" value="RmlC-like cupins"/>
    <property type="match status" value="1"/>
</dbReference>
<keyword evidence="7" id="KW-0560">Oxidoreductase</keyword>
<evidence type="ECO:0000313" key="11">
    <source>
        <dbReference type="EMBL" id="KAJ7302249.1"/>
    </source>
</evidence>
<evidence type="ECO:0000256" key="9">
    <source>
        <dbReference type="ARBA" id="ARBA00023167"/>
    </source>
</evidence>
<proteinExistence type="predicted"/>
<reference evidence="11" key="1">
    <citation type="submission" date="2023-03" db="EMBL/GenBank/DDBJ databases">
        <title>Massive genome expansion in bonnet fungi (Mycena s.s.) driven by repeated elements and novel gene families across ecological guilds.</title>
        <authorList>
            <consortium name="Lawrence Berkeley National Laboratory"/>
            <person name="Harder C.B."/>
            <person name="Miyauchi S."/>
            <person name="Viragh M."/>
            <person name="Kuo A."/>
            <person name="Thoen E."/>
            <person name="Andreopoulos B."/>
            <person name="Lu D."/>
            <person name="Skrede I."/>
            <person name="Drula E."/>
            <person name="Henrissat B."/>
            <person name="Morin E."/>
            <person name="Kohler A."/>
            <person name="Barry K."/>
            <person name="LaButti K."/>
            <person name="Morin E."/>
            <person name="Salamov A."/>
            <person name="Lipzen A."/>
            <person name="Mereny Z."/>
            <person name="Hegedus B."/>
            <person name="Baldrian P."/>
            <person name="Stursova M."/>
            <person name="Weitz H."/>
            <person name="Taylor A."/>
            <person name="Grigoriev I.V."/>
            <person name="Nagy L.G."/>
            <person name="Martin F."/>
            <person name="Kauserud H."/>
        </authorList>
    </citation>
    <scope>NUCLEOTIDE SEQUENCE</scope>
    <source>
        <strain evidence="11">CBHHK002</strain>
    </source>
</reference>
<dbReference type="PANTHER" id="PTHR23418">
    <property type="entry name" value="ACIREDUCTONE DIOXYGENASE"/>
    <property type="match status" value="1"/>
</dbReference>
<feature type="non-terminal residue" evidence="11">
    <location>
        <position position="74"/>
    </location>
</feature>
<keyword evidence="9" id="KW-0486">Methionine biosynthesis</keyword>
<evidence type="ECO:0000256" key="7">
    <source>
        <dbReference type="ARBA" id="ARBA00023002"/>
    </source>
</evidence>
<evidence type="ECO:0000256" key="10">
    <source>
        <dbReference type="ARBA" id="ARBA00039005"/>
    </source>
</evidence>
<gene>
    <name evidence="11" type="ORF">DFH08DRAFT_723242</name>
</gene>
<keyword evidence="6" id="KW-0223">Dioxygenase</keyword>
<dbReference type="Proteomes" id="UP001218218">
    <property type="component" value="Unassembled WGS sequence"/>
</dbReference>
<evidence type="ECO:0000256" key="8">
    <source>
        <dbReference type="ARBA" id="ARBA00023004"/>
    </source>
</evidence>
<evidence type="ECO:0000256" key="4">
    <source>
        <dbReference type="ARBA" id="ARBA00022605"/>
    </source>
</evidence>
<dbReference type="InterPro" id="IPR014710">
    <property type="entry name" value="RmlC-like_jellyroll"/>
</dbReference>
<comment type="caution">
    <text evidence="11">The sequence shown here is derived from an EMBL/GenBank/DDBJ whole genome shotgun (WGS) entry which is preliminary data.</text>
</comment>
<evidence type="ECO:0000256" key="2">
    <source>
        <dbReference type="ARBA" id="ARBA00001954"/>
    </source>
</evidence>
<dbReference type="EMBL" id="JARIHO010000118">
    <property type="protein sequence ID" value="KAJ7302249.1"/>
    <property type="molecule type" value="Genomic_DNA"/>
</dbReference>
<keyword evidence="12" id="KW-1185">Reference proteome</keyword>
<comment type="cofactor">
    <cofactor evidence="2">
        <name>Fe(2+)</name>
        <dbReference type="ChEBI" id="CHEBI:29033"/>
    </cofactor>
</comment>
<evidence type="ECO:0000256" key="1">
    <source>
        <dbReference type="ARBA" id="ARBA00000428"/>
    </source>
</evidence>
<dbReference type="InterPro" id="IPR004313">
    <property type="entry name" value="ARD"/>
</dbReference>
<keyword evidence="8" id="KW-0408">Iron</keyword>
<keyword evidence="4" id="KW-0028">Amino-acid biosynthesis</keyword>
<dbReference type="AlphaFoldDB" id="A0AAD6YZU2"/>
<keyword evidence="5" id="KW-0479">Metal-binding</keyword>
<dbReference type="GO" id="GO:0046872">
    <property type="term" value="F:metal ion binding"/>
    <property type="evidence" value="ECO:0007669"/>
    <property type="project" value="UniProtKB-KW"/>
</dbReference>
<keyword evidence="3" id="KW-0533">Nickel</keyword>
<dbReference type="Gene3D" id="2.60.120.10">
    <property type="entry name" value="Jelly Rolls"/>
    <property type="match status" value="1"/>
</dbReference>
<evidence type="ECO:0000313" key="12">
    <source>
        <dbReference type="Proteomes" id="UP001218218"/>
    </source>
</evidence>
<name>A0AAD6YZU2_9AGAR</name>